<organism evidence="2">
    <name type="scientific">uncultured Caudovirales phage</name>
    <dbReference type="NCBI Taxonomy" id="2100421"/>
    <lineage>
        <taxon>Viruses</taxon>
        <taxon>Duplodnaviria</taxon>
        <taxon>Heunggongvirae</taxon>
        <taxon>Uroviricota</taxon>
        <taxon>Caudoviricetes</taxon>
        <taxon>Peduoviridae</taxon>
        <taxon>Maltschvirus</taxon>
        <taxon>Maltschvirus maltsch</taxon>
    </lineage>
</organism>
<sequence>MANPNILNVTSIIGNSLTVAVGTSATQLASNAASSGKVFKINSILIANIDGTSAADVTVNIYSAAALGGTGLAIASTISVPADASLIVTDKTTSFYLLENQSIGAIAGTASDLVATISFEEIT</sequence>
<evidence type="ECO:0000313" key="2">
    <source>
        <dbReference type="EMBL" id="CAB4173079.1"/>
    </source>
</evidence>
<dbReference type="EMBL" id="LR797336">
    <property type="protein sequence ID" value="CAB4204180.1"/>
    <property type="molecule type" value="Genomic_DNA"/>
</dbReference>
<evidence type="ECO:0000313" key="5">
    <source>
        <dbReference type="EMBL" id="CAB5238198.1"/>
    </source>
</evidence>
<dbReference type="EMBL" id="LR796605">
    <property type="protein sequence ID" value="CAB4153811.1"/>
    <property type="molecule type" value="Genomic_DNA"/>
</dbReference>
<dbReference type="EMBL" id="LR797068">
    <property type="protein sequence ID" value="CAB4184434.1"/>
    <property type="molecule type" value="Genomic_DNA"/>
</dbReference>
<reference evidence="2" key="1">
    <citation type="submission" date="2020-05" db="EMBL/GenBank/DDBJ databases">
        <authorList>
            <person name="Chiriac C."/>
            <person name="Salcher M."/>
            <person name="Ghai R."/>
            <person name="Kavagutti S V."/>
        </authorList>
    </citation>
    <scope>NUCLEOTIDE SEQUENCE</scope>
</reference>
<dbReference type="EMBL" id="LR796900">
    <property type="protein sequence ID" value="CAB4173079.1"/>
    <property type="molecule type" value="Genomic_DNA"/>
</dbReference>
<gene>
    <name evidence="3" type="ORF">UFOVP1115_5</name>
    <name evidence="4" type="ORF">UFOVP1390_37</name>
    <name evidence="5" type="ORF">UFOVP1567_4</name>
    <name evidence="1" type="ORF">UFOVP626_31</name>
    <name evidence="2" type="ORF">UFOVP951_26</name>
</gene>
<proteinExistence type="predicted"/>
<protein>
    <submittedName>
        <fullName evidence="2">Uncharacterized protein</fullName>
    </submittedName>
</protein>
<dbReference type="EMBL" id="LR798459">
    <property type="protein sequence ID" value="CAB5238198.1"/>
    <property type="molecule type" value="Genomic_DNA"/>
</dbReference>
<accession>A0A6J5PMK6</accession>
<evidence type="ECO:0000313" key="1">
    <source>
        <dbReference type="EMBL" id="CAB4153811.1"/>
    </source>
</evidence>
<evidence type="ECO:0000313" key="3">
    <source>
        <dbReference type="EMBL" id="CAB4184434.1"/>
    </source>
</evidence>
<evidence type="ECO:0000313" key="4">
    <source>
        <dbReference type="EMBL" id="CAB4204180.1"/>
    </source>
</evidence>
<name>A0A6J5PMK6_9CAUD</name>